<accession>A0A4U5UE40</accession>
<protein>
    <submittedName>
        <fullName evidence="1">Uncharacterized protein</fullName>
    </submittedName>
</protein>
<evidence type="ECO:0000313" key="1">
    <source>
        <dbReference type="EMBL" id="TKS72773.1"/>
    </source>
</evidence>
<dbReference type="AlphaFoldDB" id="A0A4U5UE40"/>
<reference evidence="1 2" key="1">
    <citation type="submission" date="2019-01" db="EMBL/GenBank/DDBJ databases">
        <title>Genome Assembly of Collichthys lucidus.</title>
        <authorList>
            <person name="Cai M."/>
            <person name="Xiao S."/>
        </authorList>
    </citation>
    <scope>NUCLEOTIDE SEQUENCE [LARGE SCALE GENOMIC DNA]</scope>
    <source>
        <strain evidence="1">JT15FE1705JMU</strain>
        <tissue evidence="1">Muscle</tissue>
    </source>
</reference>
<gene>
    <name evidence="1" type="ORF">D9C73_006850</name>
</gene>
<dbReference type="EMBL" id="CM014083">
    <property type="protein sequence ID" value="TKS72773.1"/>
    <property type="molecule type" value="Genomic_DNA"/>
</dbReference>
<organism evidence="1 2">
    <name type="scientific">Collichthys lucidus</name>
    <name type="common">Big head croaker</name>
    <name type="synonym">Sciaena lucida</name>
    <dbReference type="NCBI Taxonomy" id="240159"/>
    <lineage>
        <taxon>Eukaryota</taxon>
        <taxon>Metazoa</taxon>
        <taxon>Chordata</taxon>
        <taxon>Craniata</taxon>
        <taxon>Vertebrata</taxon>
        <taxon>Euteleostomi</taxon>
        <taxon>Actinopterygii</taxon>
        <taxon>Neopterygii</taxon>
        <taxon>Teleostei</taxon>
        <taxon>Neoteleostei</taxon>
        <taxon>Acanthomorphata</taxon>
        <taxon>Eupercaria</taxon>
        <taxon>Sciaenidae</taxon>
        <taxon>Collichthys</taxon>
    </lineage>
</organism>
<evidence type="ECO:0000313" key="2">
    <source>
        <dbReference type="Proteomes" id="UP000298787"/>
    </source>
</evidence>
<name>A0A4U5UE40_COLLU</name>
<proteinExistence type="predicted"/>
<sequence length="198" mass="21745">MVYSDVTLLVINFRTVCPGDSTRRLRDGCTVREDPLMGIGAFPPRQCAATGSGSAWKGSGAKVPHGSGRELYSTFLPGPRRFPGPWTRCALSTTVESQRNTTFTSSRNKNLACSPSTISRQSTLRASSTHSNHCFTSAIPFTLLSDPLLPLFSHITINPFSHQPLSEPAFWMQTCKERTGKDRGRDKCTCLSDLKTPF</sequence>
<keyword evidence="2" id="KW-1185">Reference proteome</keyword>
<dbReference type="Proteomes" id="UP000298787">
    <property type="component" value="Chromosome 6"/>
</dbReference>